<evidence type="ECO:0000313" key="2">
    <source>
        <dbReference type="Proteomes" id="UP000240509"/>
    </source>
</evidence>
<organism evidence="1 2">
    <name type="scientific">Alkalicoccus saliphilus</name>
    <dbReference type="NCBI Taxonomy" id="200989"/>
    <lineage>
        <taxon>Bacteria</taxon>
        <taxon>Bacillati</taxon>
        <taxon>Bacillota</taxon>
        <taxon>Bacilli</taxon>
        <taxon>Bacillales</taxon>
        <taxon>Bacillaceae</taxon>
        <taxon>Alkalicoccus</taxon>
    </lineage>
</organism>
<evidence type="ECO:0000313" key="1">
    <source>
        <dbReference type="EMBL" id="PTL37622.1"/>
    </source>
</evidence>
<comment type="caution">
    <text evidence="1">The sequence shown here is derived from an EMBL/GenBank/DDBJ whole genome shotgun (WGS) entry which is preliminary data.</text>
</comment>
<keyword evidence="2" id="KW-1185">Reference proteome</keyword>
<dbReference type="Proteomes" id="UP000240509">
    <property type="component" value="Unassembled WGS sequence"/>
</dbReference>
<dbReference type="OrthoDB" id="306887at2"/>
<accession>A0A2T4U2J2</accession>
<dbReference type="EMBL" id="PZJJ01000040">
    <property type="protein sequence ID" value="PTL37622.1"/>
    <property type="molecule type" value="Genomic_DNA"/>
</dbReference>
<dbReference type="RefSeq" id="WP_107586131.1">
    <property type="nucleotide sequence ID" value="NZ_PZJJ01000040.1"/>
</dbReference>
<gene>
    <name evidence="1" type="ORF">C6Y45_15505</name>
</gene>
<sequence length="248" mass="28151">MLNQFTSRITDIIVQAGRLPGYKVHPFETYHYLKRFVPDKHHLTHAKEIYDIDPARLDKVADKIIKKHLQRFAATGAAVGAPGGPVAMFGGAVVDIEEYIRRMFLLTQELGHVYGVVPNPLTYEESRSPDDYFKAVQPELLNTMLVSLGGDGEIATLKAVGTEEEKREREKLDEELLYQVAVKIAEFVGRKQLKKHATKMLGRSVPLVGGGINGTLNYYYLNKLGKNMKKHLREEHDEVRKYFSKQQV</sequence>
<protein>
    <recommendedName>
        <fullName evidence="3">EcsC family protein</fullName>
    </recommendedName>
</protein>
<reference evidence="1 2" key="1">
    <citation type="submission" date="2018-03" db="EMBL/GenBank/DDBJ databases">
        <title>Alkalicoccus saliphilus sp. nov., isolated from a mineral pool.</title>
        <authorList>
            <person name="Zhao B."/>
        </authorList>
    </citation>
    <scope>NUCLEOTIDE SEQUENCE [LARGE SCALE GENOMIC DNA]</scope>
    <source>
        <strain evidence="1 2">6AG</strain>
    </source>
</reference>
<proteinExistence type="predicted"/>
<name>A0A2T4U2J2_9BACI</name>
<dbReference type="AlphaFoldDB" id="A0A2T4U2J2"/>
<evidence type="ECO:0008006" key="3">
    <source>
        <dbReference type="Google" id="ProtNLM"/>
    </source>
</evidence>